<protein>
    <submittedName>
        <fullName evidence="3">DUF1080 domain-containing protein</fullName>
    </submittedName>
</protein>
<accession>A0A934RWT0</accession>
<evidence type="ECO:0000313" key="3">
    <source>
        <dbReference type="EMBL" id="MBK1875832.1"/>
    </source>
</evidence>
<dbReference type="Gene3D" id="2.60.120.560">
    <property type="entry name" value="Exo-inulinase, domain 1"/>
    <property type="match status" value="1"/>
</dbReference>
<evidence type="ECO:0000259" key="2">
    <source>
        <dbReference type="Pfam" id="PF06439"/>
    </source>
</evidence>
<evidence type="ECO:0000256" key="1">
    <source>
        <dbReference type="SAM" id="SignalP"/>
    </source>
</evidence>
<dbReference type="EMBL" id="JAENIL010000004">
    <property type="protein sequence ID" value="MBK1875832.1"/>
    <property type="molecule type" value="Genomic_DNA"/>
</dbReference>
<dbReference type="InterPro" id="IPR010496">
    <property type="entry name" value="AL/BT2_dom"/>
</dbReference>
<gene>
    <name evidence="3" type="ORF">JIN87_03070</name>
</gene>
<organism evidence="3 4">
    <name type="scientific">Pelagicoccus mobilis</name>
    <dbReference type="NCBI Taxonomy" id="415221"/>
    <lineage>
        <taxon>Bacteria</taxon>
        <taxon>Pseudomonadati</taxon>
        <taxon>Verrucomicrobiota</taxon>
        <taxon>Opitutia</taxon>
        <taxon>Puniceicoccales</taxon>
        <taxon>Pelagicoccaceae</taxon>
        <taxon>Pelagicoccus</taxon>
    </lineage>
</organism>
<feature type="chain" id="PRO_5036736120" evidence="1">
    <location>
        <begin position="23"/>
        <end position="280"/>
    </location>
</feature>
<dbReference type="AlphaFoldDB" id="A0A934RWT0"/>
<comment type="caution">
    <text evidence="3">The sequence shown here is derived from an EMBL/GenBank/DDBJ whole genome shotgun (WGS) entry which is preliminary data.</text>
</comment>
<dbReference type="GO" id="GO:0016787">
    <property type="term" value="F:hydrolase activity"/>
    <property type="evidence" value="ECO:0007669"/>
    <property type="project" value="InterPro"/>
</dbReference>
<dbReference type="Pfam" id="PF06439">
    <property type="entry name" value="3keto-disac_hyd"/>
    <property type="match status" value="1"/>
</dbReference>
<dbReference type="Proteomes" id="UP000617628">
    <property type="component" value="Unassembled WGS sequence"/>
</dbReference>
<keyword evidence="1" id="KW-0732">Signal</keyword>
<reference evidence="3" key="1">
    <citation type="submission" date="2021-01" db="EMBL/GenBank/DDBJ databases">
        <title>Modified the classification status of verrucomicrobia.</title>
        <authorList>
            <person name="Feng X."/>
        </authorList>
    </citation>
    <scope>NUCLEOTIDE SEQUENCE</scope>
    <source>
        <strain evidence="3">KCTC 13126</strain>
    </source>
</reference>
<feature type="signal peptide" evidence="1">
    <location>
        <begin position="1"/>
        <end position="22"/>
    </location>
</feature>
<dbReference type="RefSeq" id="WP_200354047.1">
    <property type="nucleotide sequence ID" value="NZ_JAENIL010000004.1"/>
</dbReference>
<name>A0A934RWT0_9BACT</name>
<evidence type="ECO:0000313" key="4">
    <source>
        <dbReference type="Proteomes" id="UP000617628"/>
    </source>
</evidence>
<proteinExistence type="predicted"/>
<feature type="domain" description="3-keto-alpha-glucoside-1,2-lyase/3-keto-2-hydroxy-glucal hydratase" evidence="2">
    <location>
        <begin position="63"/>
        <end position="278"/>
    </location>
</feature>
<sequence>MFNAKRLSGFAVIALMPLGLQAQDLPEIDWKELGKTQPWLQTEFQKDIPVVTPGTQGSAPSDAIVLFDGTDLSKWEKTPFGEGVRMDRTEIFLQNYQGGNDLGPAEWTVENGEFVVGAKQGSIATKQAFGDMQLHVEWMVPVMEESPGQKYGNSGIFIMGLYEIQVLNSYENPTYANGQAGAVYKQHTPLVNASRAPGSWQSYDIFFTAPRFSEDTGKLIQPARVTIIHNGVLVQYNTVIEGPTVFIGKSYYAKHPAKLPIVLQDHNDPVRYRNIWVREL</sequence>
<keyword evidence="4" id="KW-1185">Reference proteome</keyword>